<dbReference type="AlphaFoldDB" id="A0A8H5H025"/>
<evidence type="ECO:0000313" key="2">
    <source>
        <dbReference type="EMBL" id="KAF5374125.1"/>
    </source>
</evidence>
<name>A0A8H5H025_9AGAR</name>
<dbReference type="PANTHER" id="PTHR33099">
    <property type="entry name" value="FE2OG DIOXYGENASE DOMAIN-CONTAINING PROTEIN"/>
    <property type="match status" value="1"/>
</dbReference>
<sequence>MNFSETLGTLKAAITQKPPFCTGTVPLAGNDANLFYRQGENSAWIDLSQATESKLEALSAACEPATFGLDQLDVLDESYRKAGKMDTLLNGADEGKILKAELYKLNVYMKDSFFKTHKDTPRGDTMFGSLVVAFPTSHEGGALVLRHDDQEWTFDSASLTREQAEPSVAYIAFFSDIDHEVTLVTSGYRVTLTYNLYLGNKTSQENLPSSITPVVPDDHRLHTALEAPLASLFLHLLGSIGHIDGPSRRPPTARSPKGTPL</sequence>
<dbReference type="OrthoDB" id="27483at2759"/>
<evidence type="ECO:0000259" key="1">
    <source>
        <dbReference type="Pfam" id="PF13640"/>
    </source>
</evidence>
<dbReference type="InterPro" id="IPR044862">
    <property type="entry name" value="Pro_4_hyd_alph_FE2OG_OXY"/>
</dbReference>
<dbReference type="Pfam" id="PF13640">
    <property type="entry name" value="2OG-FeII_Oxy_3"/>
    <property type="match status" value="1"/>
</dbReference>
<dbReference type="Gene3D" id="2.60.120.620">
    <property type="entry name" value="q2cbj1_9rhob like domain"/>
    <property type="match status" value="1"/>
</dbReference>
<accession>A0A8H5H025</accession>
<evidence type="ECO:0000313" key="3">
    <source>
        <dbReference type="Proteomes" id="UP000565441"/>
    </source>
</evidence>
<protein>
    <recommendedName>
        <fullName evidence="1">Prolyl 4-hydroxylase alpha subunit Fe(2+) 2OG dioxygenase domain-containing protein</fullName>
    </recommendedName>
</protein>
<proteinExistence type="predicted"/>
<organism evidence="2 3">
    <name type="scientific">Tricholomella constricta</name>
    <dbReference type="NCBI Taxonomy" id="117010"/>
    <lineage>
        <taxon>Eukaryota</taxon>
        <taxon>Fungi</taxon>
        <taxon>Dikarya</taxon>
        <taxon>Basidiomycota</taxon>
        <taxon>Agaricomycotina</taxon>
        <taxon>Agaricomycetes</taxon>
        <taxon>Agaricomycetidae</taxon>
        <taxon>Agaricales</taxon>
        <taxon>Tricholomatineae</taxon>
        <taxon>Lyophyllaceae</taxon>
        <taxon>Tricholomella</taxon>
    </lineage>
</organism>
<dbReference type="EMBL" id="JAACJP010000037">
    <property type="protein sequence ID" value="KAF5374125.1"/>
    <property type="molecule type" value="Genomic_DNA"/>
</dbReference>
<keyword evidence="3" id="KW-1185">Reference proteome</keyword>
<reference evidence="2 3" key="1">
    <citation type="journal article" date="2020" name="ISME J.">
        <title>Uncovering the hidden diversity of litter-decomposition mechanisms in mushroom-forming fungi.</title>
        <authorList>
            <person name="Floudas D."/>
            <person name="Bentzer J."/>
            <person name="Ahren D."/>
            <person name="Johansson T."/>
            <person name="Persson P."/>
            <person name="Tunlid A."/>
        </authorList>
    </citation>
    <scope>NUCLEOTIDE SEQUENCE [LARGE SCALE GENOMIC DNA]</scope>
    <source>
        <strain evidence="2 3">CBS 661.87</strain>
    </source>
</reference>
<gene>
    <name evidence="2" type="ORF">D9615_008850</name>
</gene>
<comment type="caution">
    <text evidence="2">The sequence shown here is derived from an EMBL/GenBank/DDBJ whole genome shotgun (WGS) entry which is preliminary data.</text>
</comment>
<dbReference type="PANTHER" id="PTHR33099:SF7">
    <property type="entry name" value="MYND-TYPE DOMAIN-CONTAINING PROTEIN"/>
    <property type="match status" value="1"/>
</dbReference>
<feature type="domain" description="Prolyl 4-hydroxylase alpha subunit Fe(2+) 2OG dioxygenase" evidence="1">
    <location>
        <begin position="104"/>
        <end position="196"/>
    </location>
</feature>
<dbReference type="Proteomes" id="UP000565441">
    <property type="component" value="Unassembled WGS sequence"/>
</dbReference>